<dbReference type="EMBL" id="JAACJJ010000030">
    <property type="protein sequence ID" value="KAF5318514.1"/>
    <property type="molecule type" value="Genomic_DNA"/>
</dbReference>
<organism evidence="2 3">
    <name type="scientific">Psilocybe cf. subviscida</name>
    <dbReference type="NCBI Taxonomy" id="2480587"/>
    <lineage>
        <taxon>Eukaryota</taxon>
        <taxon>Fungi</taxon>
        <taxon>Dikarya</taxon>
        <taxon>Basidiomycota</taxon>
        <taxon>Agaricomycotina</taxon>
        <taxon>Agaricomycetes</taxon>
        <taxon>Agaricomycetidae</taxon>
        <taxon>Agaricales</taxon>
        <taxon>Agaricineae</taxon>
        <taxon>Strophariaceae</taxon>
        <taxon>Psilocybe</taxon>
    </lineage>
</organism>
<name>A0A8H5B825_9AGAR</name>
<comment type="caution">
    <text evidence="2">The sequence shown here is derived from an EMBL/GenBank/DDBJ whole genome shotgun (WGS) entry which is preliminary data.</text>
</comment>
<evidence type="ECO:0000313" key="3">
    <source>
        <dbReference type="Proteomes" id="UP000567179"/>
    </source>
</evidence>
<proteinExistence type="predicted"/>
<feature type="region of interest" description="Disordered" evidence="1">
    <location>
        <begin position="83"/>
        <end position="120"/>
    </location>
</feature>
<gene>
    <name evidence="2" type="ORF">D9619_010808</name>
</gene>
<sequence length="220" mass="23934">MSASSPIHRSGLIIWRPATGRTGESFLCGVPYSGDGTTRSGGGISEELRSYGWERAQAAKHRTFSNKTVSLLLSLATNVHKVSSRVANEPARSSSEPPTREEHPFDPPTPSKLSQEARETAHSTYVAGPVAERSNGLVGTGSPHQRVVPLFRLQLRFLLAGFVRLYRDRSEAEAEITARDTRYPLPAPSTKNTPVLSSRKLFESVLGMDMMSAIRISAGT</sequence>
<reference evidence="2 3" key="1">
    <citation type="journal article" date="2020" name="ISME J.">
        <title>Uncovering the hidden diversity of litter-decomposition mechanisms in mushroom-forming fungi.</title>
        <authorList>
            <person name="Floudas D."/>
            <person name="Bentzer J."/>
            <person name="Ahren D."/>
            <person name="Johansson T."/>
            <person name="Persson P."/>
            <person name="Tunlid A."/>
        </authorList>
    </citation>
    <scope>NUCLEOTIDE SEQUENCE [LARGE SCALE GENOMIC DNA]</scope>
    <source>
        <strain evidence="2 3">CBS 101986</strain>
    </source>
</reference>
<dbReference type="AlphaFoldDB" id="A0A8H5B825"/>
<dbReference type="Proteomes" id="UP000567179">
    <property type="component" value="Unassembled WGS sequence"/>
</dbReference>
<protein>
    <submittedName>
        <fullName evidence="2">Uncharacterized protein</fullName>
    </submittedName>
</protein>
<keyword evidence="3" id="KW-1185">Reference proteome</keyword>
<evidence type="ECO:0000313" key="2">
    <source>
        <dbReference type="EMBL" id="KAF5318514.1"/>
    </source>
</evidence>
<evidence type="ECO:0000256" key="1">
    <source>
        <dbReference type="SAM" id="MobiDB-lite"/>
    </source>
</evidence>
<accession>A0A8H5B825</accession>